<evidence type="ECO:0000313" key="1">
    <source>
        <dbReference type="EMBL" id="TEU25763.1"/>
    </source>
</evidence>
<dbReference type="AlphaFoldDB" id="A0A5E9PE88"/>
<dbReference type="RefSeq" id="WP_134263429.1">
    <property type="nucleotide sequence ID" value="NZ_CP061596.1"/>
</dbReference>
<sequence length="380" mass="43240">MIASLPKINGSKRISFVMKILVVASSVGNTAPGKVFSSYIKRLAKDYQQIDIISLDSNETISSEIIQIPKVHPRLKKLSISCFGLDLFDYYYAYNLQKKLQEKPYDVVISMMSAHNFLPLYVGAFLKERNIKWINYCVDAVPAPKGWGLSDSYSNGLIKMIRKYMAKADRIYFSNDVMLQYQLNLLNGCFKGESGVLYTLPDIEPLNLPVKEKDEFTLLYTGGIYQARKVDQLLLAVEKLLNSGLNVKLNFVGTNPNSVDLNVVSPETRSHIEFFGYTRDLLPFYAEADFLIDIDADIENDVFISSKFFNYLMINRKILCITGKNSPVTRFVEESNVEYVYITNHTCNDIFQSILNNSSACLNIDRKNIYKAKLDKGIEI</sequence>
<name>A0A5E9PE88_9GAMM</name>
<dbReference type="Proteomes" id="UP000297445">
    <property type="component" value="Unassembled WGS sequence"/>
</dbReference>
<proteinExistence type="predicted"/>
<gene>
    <name evidence="1" type="ORF">E2R16_16705</name>
</gene>
<evidence type="ECO:0008006" key="3">
    <source>
        <dbReference type="Google" id="ProtNLM"/>
    </source>
</evidence>
<dbReference type="EMBL" id="SNSA01000009">
    <property type="protein sequence ID" value="TEU25763.1"/>
    <property type="molecule type" value="Genomic_DNA"/>
</dbReference>
<dbReference type="SUPFAM" id="SSF53756">
    <property type="entry name" value="UDP-Glycosyltransferase/glycogen phosphorylase"/>
    <property type="match status" value="1"/>
</dbReference>
<comment type="caution">
    <text evidence="1">The sequence shown here is derived from an EMBL/GenBank/DDBJ whole genome shotgun (WGS) entry which is preliminary data.</text>
</comment>
<reference evidence="1 2" key="1">
    <citation type="submission" date="2019-03" db="EMBL/GenBank/DDBJ databases">
        <title>Draft genome sequence of an environmental Acinetobacter seifertii from Brazil.</title>
        <authorList>
            <person name="Furlan J.P.R."/>
            <person name="Stehling E.G."/>
        </authorList>
    </citation>
    <scope>NUCLEOTIDE SEQUENCE [LARGE SCALE GENOMIC DNA]</scope>
    <source>
        <strain evidence="1 2">SAb133</strain>
    </source>
</reference>
<dbReference type="Gene3D" id="3.40.50.2000">
    <property type="entry name" value="Glycogen Phosphorylase B"/>
    <property type="match status" value="2"/>
</dbReference>
<organism evidence="1 2">
    <name type="scientific">Acinetobacter seifertii</name>
    <dbReference type="NCBI Taxonomy" id="1530123"/>
    <lineage>
        <taxon>Bacteria</taxon>
        <taxon>Pseudomonadati</taxon>
        <taxon>Pseudomonadota</taxon>
        <taxon>Gammaproteobacteria</taxon>
        <taxon>Moraxellales</taxon>
        <taxon>Moraxellaceae</taxon>
        <taxon>Acinetobacter</taxon>
        <taxon>Acinetobacter calcoaceticus/baumannii complex</taxon>
    </lineage>
</organism>
<evidence type="ECO:0000313" key="2">
    <source>
        <dbReference type="Proteomes" id="UP000297445"/>
    </source>
</evidence>
<accession>A0A5E9PE88</accession>
<protein>
    <recommendedName>
        <fullName evidence="3">Glycosyltransferase family 4 protein</fullName>
    </recommendedName>
</protein>